<proteinExistence type="predicted"/>
<name>A0ABY0H8I9_9PEZI</name>
<feature type="region of interest" description="Disordered" evidence="1">
    <location>
        <begin position="334"/>
        <end position="399"/>
    </location>
</feature>
<comment type="caution">
    <text evidence="2">The sequence shown here is derived from an EMBL/GenBank/DDBJ whole genome shotgun (WGS) entry which is preliminary data.</text>
</comment>
<sequence length="462" mass="51242">MGRWWRVALRDDGNSIPITEPLLANAREMLGYPRGFAFTAGRLSGVRQICASGGKLGHSRSERHVSGVRLEYNDDGSDAIILGQWIQEFDGEGEGVLELTPGDRVVKMTAWHDFTNTHKRVKFGPITRLWLRTSRGSERTFPPSGSTKRNGQVCLEYRESLYEELGGILWGCNYEWDHVRALYHPKSSSSPLPYSLERAPALIYTPKVRQRTDVYGPISNDSSWVVREQQVDEPATAIEVSYKEDVGGDPTGISLVYASGAIVTIGKRSKKRVTRRELDGLGGEALLRMDIGLRRGNRLGYIRFHTNRSRILDFRDTLDHPNAVHARTVYMLAPDAPPSSISSPRSSPRLPTRREEPPPQKPSSSSSSLSRSARGHRAQQTGADRSGAAPGGKGRNFAGFRISSVPASFPRPHEGKIVVREEPFPEDAGGFVGFWAVPRRQDRSLRYGILGPVFTGKKKTAP</sequence>
<evidence type="ECO:0000313" key="3">
    <source>
        <dbReference type="Proteomes" id="UP000294003"/>
    </source>
</evidence>
<dbReference type="EMBL" id="QJNS01000098">
    <property type="protein sequence ID" value="RYO87621.1"/>
    <property type="molecule type" value="Genomic_DNA"/>
</dbReference>
<feature type="compositionally biased region" description="Low complexity" evidence="1">
    <location>
        <begin position="338"/>
        <end position="350"/>
    </location>
</feature>
<gene>
    <name evidence="2" type="ORF">DL762_004165</name>
</gene>
<feature type="compositionally biased region" description="Low complexity" evidence="1">
    <location>
        <begin position="363"/>
        <end position="372"/>
    </location>
</feature>
<accession>A0ABY0H8I9</accession>
<evidence type="ECO:0008006" key="4">
    <source>
        <dbReference type="Google" id="ProtNLM"/>
    </source>
</evidence>
<evidence type="ECO:0000313" key="2">
    <source>
        <dbReference type="EMBL" id="RYO87621.1"/>
    </source>
</evidence>
<evidence type="ECO:0000256" key="1">
    <source>
        <dbReference type="SAM" id="MobiDB-lite"/>
    </source>
</evidence>
<protein>
    <recommendedName>
        <fullName evidence="4">Jacalin-type lectin domain-containing protein</fullName>
    </recommendedName>
</protein>
<dbReference type="Proteomes" id="UP000294003">
    <property type="component" value="Unassembled WGS sequence"/>
</dbReference>
<keyword evidence="3" id="KW-1185">Reference proteome</keyword>
<reference evidence="2 3" key="1">
    <citation type="submission" date="2018-06" db="EMBL/GenBank/DDBJ databases">
        <title>Complete Genomes of Monosporascus.</title>
        <authorList>
            <person name="Robinson A.J."/>
            <person name="Natvig D.O."/>
        </authorList>
    </citation>
    <scope>NUCLEOTIDE SEQUENCE [LARGE SCALE GENOMIC DNA]</scope>
    <source>
        <strain evidence="2 3">CBS 609.92</strain>
    </source>
</reference>
<organism evidence="2 3">
    <name type="scientific">Monosporascus cannonballus</name>
    <dbReference type="NCBI Taxonomy" id="155416"/>
    <lineage>
        <taxon>Eukaryota</taxon>
        <taxon>Fungi</taxon>
        <taxon>Dikarya</taxon>
        <taxon>Ascomycota</taxon>
        <taxon>Pezizomycotina</taxon>
        <taxon>Sordariomycetes</taxon>
        <taxon>Xylariomycetidae</taxon>
        <taxon>Xylariales</taxon>
        <taxon>Xylariales incertae sedis</taxon>
        <taxon>Monosporascus</taxon>
    </lineage>
</organism>